<reference evidence="1 2" key="1">
    <citation type="journal article" date="2018" name="Front. Plant Sci.">
        <title>Red Clover (Trifolium pratense) and Zigzag Clover (T. medium) - A Picture of Genomic Similarities and Differences.</title>
        <authorList>
            <person name="Dluhosova J."/>
            <person name="Istvanek J."/>
            <person name="Nedelnik J."/>
            <person name="Repkova J."/>
        </authorList>
    </citation>
    <scope>NUCLEOTIDE SEQUENCE [LARGE SCALE GENOMIC DNA]</scope>
    <source>
        <strain evidence="2">cv. 10/8</strain>
        <tissue evidence="1">Leaf</tissue>
    </source>
</reference>
<feature type="non-terminal residue" evidence="1">
    <location>
        <position position="66"/>
    </location>
</feature>
<accession>A0A392T2E8</accession>
<protein>
    <submittedName>
        <fullName evidence="1">Uncharacterized protein</fullName>
    </submittedName>
</protein>
<name>A0A392T2E8_9FABA</name>
<evidence type="ECO:0000313" key="2">
    <source>
        <dbReference type="Proteomes" id="UP000265520"/>
    </source>
</evidence>
<proteinExistence type="predicted"/>
<comment type="caution">
    <text evidence="1">The sequence shown here is derived from an EMBL/GenBank/DDBJ whole genome shotgun (WGS) entry which is preliminary data.</text>
</comment>
<dbReference type="Proteomes" id="UP000265520">
    <property type="component" value="Unassembled WGS sequence"/>
</dbReference>
<sequence length="66" mass="7571">MVRMLLLPDRNLQYSRQNIPLRAKGEDMTPVARLALLFILHNVLPRSHLSDAPMNILGLVHFLLAR</sequence>
<keyword evidence="2" id="KW-1185">Reference proteome</keyword>
<evidence type="ECO:0000313" key="1">
    <source>
        <dbReference type="EMBL" id="MCI54942.1"/>
    </source>
</evidence>
<organism evidence="1 2">
    <name type="scientific">Trifolium medium</name>
    <dbReference type="NCBI Taxonomy" id="97028"/>
    <lineage>
        <taxon>Eukaryota</taxon>
        <taxon>Viridiplantae</taxon>
        <taxon>Streptophyta</taxon>
        <taxon>Embryophyta</taxon>
        <taxon>Tracheophyta</taxon>
        <taxon>Spermatophyta</taxon>
        <taxon>Magnoliopsida</taxon>
        <taxon>eudicotyledons</taxon>
        <taxon>Gunneridae</taxon>
        <taxon>Pentapetalae</taxon>
        <taxon>rosids</taxon>
        <taxon>fabids</taxon>
        <taxon>Fabales</taxon>
        <taxon>Fabaceae</taxon>
        <taxon>Papilionoideae</taxon>
        <taxon>50 kb inversion clade</taxon>
        <taxon>NPAAA clade</taxon>
        <taxon>Hologalegina</taxon>
        <taxon>IRL clade</taxon>
        <taxon>Trifolieae</taxon>
        <taxon>Trifolium</taxon>
    </lineage>
</organism>
<dbReference type="EMBL" id="LXQA010487918">
    <property type="protein sequence ID" value="MCI54942.1"/>
    <property type="molecule type" value="Genomic_DNA"/>
</dbReference>
<dbReference type="AlphaFoldDB" id="A0A392T2E8"/>